<feature type="compositionally biased region" description="Low complexity" evidence="9">
    <location>
        <begin position="151"/>
        <end position="166"/>
    </location>
</feature>
<feature type="region of interest" description="Disordered" evidence="9">
    <location>
        <begin position="34"/>
        <end position="62"/>
    </location>
</feature>
<evidence type="ECO:0000256" key="9">
    <source>
        <dbReference type="SAM" id="MobiDB-lite"/>
    </source>
</evidence>
<dbReference type="Pfam" id="PF00046">
    <property type="entry name" value="Homeodomain"/>
    <property type="match status" value="1"/>
</dbReference>
<evidence type="ECO:0000259" key="10">
    <source>
        <dbReference type="PROSITE" id="PS50071"/>
    </source>
</evidence>
<accession>A0ABP1PGI8</accession>
<evidence type="ECO:0000256" key="4">
    <source>
        <dbReference type="ARBA" id="ARBA00023125"/>
    </source>
</evidence>
<comment type="caution">
    <text evidence="11">The sequence shown here is derived from an EMBL/GenBank/DDBJ whole genome shotgun (WGS) entry which is preliminary data.</text>
</comment>
<comment type="subcellular location">
    <subcellularLocation>
        <location evidence="1 7 8">Nucleus</location>
    </subcellularLocation>
</comment>
<feature type="region of interest" description="Disordered" evidence="9">
    <location>
        <begin position="80"/>
        <end position="191"/>
    </location>
</feature>
<dbReference type="InterPro" id="IPR001356">
    <property type="entry name" value="HD"/>
</dbReference>
<sequence>MASSAYFANSESDYWPYQSSSIVDRSNEQVMYPDSAYQAAHQQLHSSSDYAQRPGQELSPPSSLLETLLRHGKEAINEGYANTVTKPATPPGRQSIPHVSCQTPPYTPTSSTDRTSPIAGFLPEAQERVQQPEPRNGYLQGYQGYPTQPHSSSCATPSMMTPTSPTDYAVQQGYGGYANNNNNGKQSPNEANEFADDQAQRQVDYAWMKSSYSNGDANSVGHKRTRQTYTRFQTLELEKEFHFNRYLTRKRRIEIAQALCLTERQIKIWFQNRRMKAKKDGRLGYSGLESSTTEEIVTTSQNGSPIDGLLVTGTTTAATTTMMHSGQAATSVQPPPAMMQEHHRLHEAYLQYRHHQQQQQQQQQQQGLYDSHGYFQKQNYGSQMAKLDHHGES</sequence>
<keyword evidence="4 7" id="KW-0238">DNA-binding</keyword>
<evidence type="ECO:0000256" key="2">
    <source>
        <dbReference type="ARBA" id="ARBA00009107"/>
    </source>
</evidence>
<dbReference type="CDD" id="cd00086">
    <property type="entry name" value="homeodomain"/>
    <property type="match status" value="1"/>
</dbReference>
<feature type="domain" description="Homeobox" evidence="10">
    <location>
        <begin position="220"/>
        <end position="280"/>
    </location>
</feature>
<dbReference type="PROSITE" id="PS00027">
    <property type="entry name" value="HOMEOBOX_1"/>
    <property type="match status" value="1"/>
</dbReference>
<dbReference type="PANTHER" id="PTHR45659:SF4">
    <property type="entry name" value="HOMEOBOX PROTEIN ABDOMINAL-A"/>
    <property type="match status" value="1"/>
</dbReference>
<protein>
    <recommendedName>
        <fullName evidence="10">Homeobox domain-containing protein</fullName>
    </recommendedName>
</protein>
<feature type="compositionally biased region" description="Polar residues" evidence="9">
    <location>
        <begin position="100"/>
        <end position="115"/>
    </location>
</feature>
<evidence type="ECO:0000256" key="6">
    <source>
        <dbReference type="ARBA" id="ARBA00023242"/>
    </source>
</evidence>
<evidence type="ECO:0000313" key="11">
    <source>
        <dbReference type="EMBL" id="CAL7952302.1"/>
    </source>
</evidence>
<evidence type="ECO:0000256" key="1">
    <source>
        <dbReference type="ARBA" id="ARBA00004123"/>
    </source>
</evidence>
<dbReference type="PRINTS" id="PR00024">
    <property type="entry name" value="HOMEOBOX"/>
</dbReference>
<keyword evidence="12" id="KW-1185">Reference proteome</keyword>
<dbReference type="InterPro" id="IPR017970">
    <property type="entry name" value="Homeobox_CS"/>
</dbReference>
<evidence type="ECO:0000256" key="7">
    <source>
        <dbReference type="PROSITE-ProRule" id="PRU00108"/>
    </source>
</evidence>
<organism evidence="11 12">
    <name type="scientific">Xylocopa violacea</name>
    <name type="common">Violet carpenter bee</name>
    <name type="synonym">Apis violacea</name>
    <dbReference type="NCBI Taxonomy" id="135666"/>
    <lineage>
        <taxon>Eukaryota</taxon>
        <taxon>Metazoa</taxon>
        <taxon>Ecdysozoa</taxon>
        <taxon>Arthropoda</taxon>
        <taxon>Hexapoda</taxon>
        <taxon>Insecta</taxon>
        <taxon>Pterygota</taxon>
        <taxon>Neoptera</taxon>
        <taxon>Endopterygota</taxon>
        <taxon>Hymenoptera</taxon>
        <taxon>Apocrita</taxon>
        <taxon>Aculeata</taxon>
        <taxon>Apoidea</taxon>
        <taxon>Anthophila</taxon>
        <taxon>Apidae</taxon>
        <taxon>Xylocopa</taxon>
        <taxon>Xylocopa</taxon>
    </lineage>
</organism>
<dbReference type="InterPro" id="IPR020479">
    <property type="entry name" value="HD_metazoa"/>
</dbReference>
<gene>
    <name evidence="11" type="ORF">XYLVIOL_LOCUS10991</name>
</gene>
<evidence type="ECO:0000256" key="5">
    <source>
        <dbReference type="ARBA" id="ARBA00023155"/>
    </source>
</evidence>
<evidence type="ECO:0000256" key="8">
    <source>
        <dbReference type="RuleBase" id="RU000682"/>
    </source>
</evidence>
<proteinExistence type="inferred from homology"/>
<name>A0ABP1PGI8_XYLVO</name>
<comment type="similarity">
    <text evidence="2">Belongs to the Antp homeobox family.</text>
</comment>
<feature type="compositionally biased region" description="Polar residues" evidence="9">
    <location>
        <begin position="40"/>
        <end position="50"/>
    </location>
</feature>
<dbReference type="InterPro" id="IPR009057">
    <property type="entry name" value="Homeodomain-like_sf"/>
</dbReference>
<evidence type="ECO:0000313" key="12">
    <source>
        <dbReference type="Proteomes" id="UP001642520"/>
    </source>
</evidence>
<dbReference type="EMBL" id="CAXAJV020001301">
    <property type="protein sequence ID" value="CAL7952302.1"/>
    <property type="molecule type" value="Genomic_DNA"/>
</dbReference>
<dbReference type="SMART" id="SM00389">
    <property type="entry name" value="HOX"/>
    <property type="match status" value="1"/>
</dbReference>
<dbReference type="PROSITE" id="PS50071">
    <property type="entry name" value="HOMEOBOX_2"/>
    <property type="match status" value="1"/>
</dbReference>
<dbReference type="PANTHER" id="PTHR45659">
    <property type="entry name" value="HOMEOBOX PROTEIN HOX"/>
    <property type="match status" value="1"/>
</dbReference>
<keyword evidence="6 7" id="KW-0539">Nucleus</keyword>
<dbReference type="InterPro" id="IPR050296">
    <property type="entry name" value="Antp_homeobox"/>
</dbReference>
<dbReference type="Proteomes" id="UP001642520">
    <property type="component" value="Unassembled WGS sequence"/>
</dbReference>
<feature type="DNA-binding region" description="Homeobox" evidence="7">
    <location>
        <begin position="222"/>
        <end position="281"/>
    </location>
</feature>
<evidence type="ECO:0000256" key="3">
    <source>
        <dbReference type="ARBA" id="ARBA00022473"/>
    </source>
</evidence>
<reference evidence="11 12" key="1">
    <citation type="submission" date="2024-08" db="EMBL/GenBank/DDBJ databases">
        <authorList>
            <person name="Will J Nash"/>
            <person name="Angela Man"/>
            <person name="Seanna McTaggart"/>
            <person name="Kendall Baker"/>
            <person name="Tom Barker"/>
            <person name="Leah Catchpole"/>
            <person name="Alex Durrant"/>
            <person name="Karim Gharbi"/>
            <person name="Naomi Irish"/>
            <person name="Gemy Kaithakottil"/>
            <person name="Debby Ku"/>
            <person name="Aaliyah Providence"/>
            <person name="Felix Shaw"/>
            <person name="David Swarbreck"/>
            <person name="Chris Watkins"/>
            <person name="Ann M. McCartney"/>
            <person name="Giulio Formenti"/>
            <person name="Alice Mouton"/>
            <person name="Noel Vella"/>
            <person name="Bjorn M von Reumont"/>
            <person name="Adriana Vella"/>
            <person name="Wilfried Haerty"/>
        </authorList>
    </citation>
    <scope>NUCLEOTIDE SEQUENCE [LARGE SCALE GENOMIC DNA]</scope>
</reference>
<dbReference type="SUPFAM" id="SSF46689">
    <property type="entry name" value="Homeodomain-like"/>
    <property type="match status" value="1"/>
</dbReference>
<keyword evidence="5 7" id="KW-0371">Homeobox</keyword>
<dbReference type="Gene3D" id="1.10.10.60">
    <property type="entry name" value="Homeodomain-like"/>
    <property type="match status" value="1"/>
</dbReference>
<keyword evidence="3" id="KW-0217">Developmental protein</keyword>